<dbReference type="GO" id="GO:0003700">
    <property type="term" value="F:DNA-binding transcription factor activity"/>
    <property type="evidence" value="ECO:0007669"/>
    <property type="project" value="TreeGrafter"/>
</dbReference>
<dbReference type="Gene3D" id="1.10.260.40">
    <property type="entry name" value="lambda repressor-like DNA-binding domains"/>
    <property type="match status" value="1"/>
</dbReference>
<dbReference type="Proteomes" id="UP000525652">
    <property type="component" value="Unassembled WGS sequence"/>
</dbReference>
<evidence type="ECO:0000256" key="5">
    <source>
        <dbReference type="SAM" id="MobiDB-lite"/>
    </source>
</evidence>
<evidence type="ECO:0000256" key="1">
    <source>
        <dbReference type="ARBA" id="ARBA00022491"/>
    </source>
</evidence>
<reference evidence="7 8" key="1">
    <citation type="submission" date="2020-07" db="EMBL/GenBank/DDBJ databases">
        <authorList>
            <person name="Feng X."/>
        </authorList>
    </citation>
    <scope>NUCLEOTIDE SEQUENCE [LARGE SCALE GENOMIC DNA]</scope>
    <source>
        <strain evidence="7 8">JCM14086</strain>
    </source>
</reference>
<feature type="domain" description="HTH lacI-type" evidence="6">
    <location>
        <begin position="1"/>
        <end position="55"/>
    </location>
</feature>
<dbReference type="PANTHER" id="PTHR30146">
    <property type="entry name" value="LACI-RELATED TRANSCRIPTIONAL REPRESSOR"/>
    <property type="match status" value="1"/>
</dbReference>
<dbReference type="SUPFAM" id="SSF53822">
    <property type="entry name" value="Periplasmic binding protein-like I"/>
    <property type="match status" value="1"/>
</dbReference>
<keyword evidence="8" id="KW-1185">Reference proteome</keyword>
<dbReference type="RefSeq" id="WP_185692418.1">
    <property type="nucleotide sequence ID" value="NZ_JACHVA010000073.1"/>
</dbReference>
<keyword evidence="2" id="KW-0805">Transcription regulation</keyword>
<gene>
    <name evidence="7" type="ORF">H5P30_07955</name>
</gene>
<dbReference type="SMART" id="SM00354">
    <property type="entry name" value="HTH_LACI"/>
    <property type="match status" value="1"/>
</dbReference>
<comment type="caution">
    <text evidence="7">The sequence shown here is derived from an EMBL/GenBank/DDBJ whole genome shotgun (WGS) entry which is preliminary data.</text>
</comment>
<sequence length="353" mass="40296">MNLQYIADKAGVSRMTVSRALRNHPEVSESTKRKVLEVAEEHGYSPNPMVSILMSQVARSKRATYRPTLIFAVSGQRFSASEVEAGRSGGSIIGARNRAAELGYNLEVMEFQSNNMSQKRFSDILAARRTPGLIISPSEDPHANYSFDFKNISAVAIGYSIREPKLNRVCLDYYVCMMKTLESLWQEGYRRFGLILREETDSRILHLWSSGFLTFHWSNAQQGRDNILITETLKEPQFASWFKKSRPEVILSYNDTEYCEWERKLRSPKTRPCRFVHLDQDFIHNENALIGSIESARYELGQAAVDQLVGLIKRNSTGIPKRQHTVLIEPRYLPTQSSPQEPTEKKKKSLPAT</sequence>
<dbReference type="Pfam" id="PF00356">
    <property type="entry name" value="LacI"/>
    <property type="match status" value="1"/>
</dbReference>
<dbReference type="PANTHER" id="PTHR30146:SF148">
    <property type="entry name" value="HTH-TYPE TRANSCRIPTIONAL REPRESSOR PURR-RELATED"/>
    <property type="match status" value="1"/>
</dbReference>
<evidence type="ECO:0000259" key="6">
    <source>
        <dbReference type="PROSITE" id="PS50932"/>
    </source>
</evidence>
<dbReference type="InterPro" id="IPR000843">
    <property type="entry name" value="HTH_LacI"/>
</dbReference>
<dbReference type="CDD" id="cd01392">
    <property type="entry name" value="HTH_LacI"/>
    <property type="match status" value="1"/>
</dbReference>
<dbReference type="InterPro" id="IPR028082">
    <property type="entry name" value="Peripla_BP_I"/>
</dbReference>
<dbReference type="GO" id="GO:0000976">
    <property type="term" value="F:transcription cis-regulatory region binding"/>
    <property type="evidence" value="ECO:0007669"/>
    <property type="project" value="TreeGrafter"/>
</dbReference>
<protein>
    <submittedName>
        <fullName evidence="7">LacI family DNA-binding transcriptional regulator</fullName>
    </submittedName>
</protein>
<accession>A0A7X1AXI1</accession>
<evidence type="ECO:0000313" key="8">
    <source>
        <dbReference type="Proteomes" id="UP000525652"/>
    </source>
</evidence>
<feature type="region of interest" description="Disordered" evidence="5">
    <location>
        <begin position="330"/>
        <end position="353"/>
    </location>
</feature>
<keyword evidence="1" id="KW-0678">Repressor</keyword>
<dbReference type="SUPFAM" id="SSF47413">
    <property type="entry name" value="lambda repressor-like DNA-binding domains"/>
    <property type="match status" value="1"/>
</dbReference>
<name>A0A7X1AXI1_9BACT</name>
<keyword evidence="4" id="KW-0804">Transcription</keyword>
<organism evidence="7 8">
    <name type="scientific">Puniceicoccus vermicola</name>
    <dbReference type="NCBI Taxonomy" id="388746"/>
    <lineage>
        <taxon>Bacteria</taxon>
        <taxon>Pseudomonadati</taxon>
        <taxon>Verrucomicrobiota</taxon>
        <taxon>Opitutia</taxon>
        <taxon>Puniceicoccales</taxon>
        <taxon>Puniceicoccaceae</taxon>
        <taxon>Puniceicoccus</taxon>
    </lineage>
</organism>
<dbReference type="AlphaFoldDB" id="A0A7X1AXI1"/>
<evidence type="ECO:0000256" key="3">
    <source>
        <dbReference type="ARBA" id="ARBA00023125"/>
    </source>
</evidence>
<dbReference type="Gene3D" id="3.40.50.2300">
    <property type="match status" value="2"/>
</dbReference>
<evidence type="ECO:0000313" key="7">
    <source>
        <dbReference type="EMBL" id="MBC2601709.1"/>
    </source>
</evidence>
<proteinExistence type="predicted"/>
<dbReference type="InterPro" id="IPR010982">
    <property type="entry name" value="Lambda_DNA-bd_dom_sf"/>
</dbReference>
<evidence type="ECO:0000256" key="2">
    <source>
        <dbReference type="ARBA" id="ARBA00023015"/>
    </source>
</evidence>
<keyword evidence="3 7" id="KW-0238">DNA-binding</keyword>
<evidence type="ECO:0000256" key="4">
    <source>
        <dbReference type="ARBA" id="ARBA00023163"/>
    </source>
</evidence>
<dbReference type="PROSITE" id="PS50932">
    <property type="entry name" value="HTH_LACI_2"/>
    <property type="match status" value="1"/>
</dbReference>
<dbReference type="EMBL" id="JACHVA010000073">
    <property type="protein sequence ID" value="MBC2601709.1"/>
    <property type="molecule type" value="Genomic_DNA"/>
</dbReference>